<dbReference type="GO" id="GO:0004252">
    <property type="term" value="F:serine-type endopeptidase activity"/>
    <property type="evidence" value="ECO:0007669"/>
    <property type="project" value="InterPro"/>
</dbReference>
<dbReference type="STRING" id="446466.Cfla_3524"/>
<evidence type="ECO:0000313" key="4">
    <source>
        <dbReference type="Proteomes" id="UP000000849"/>
    </source>
</evidence>
<sequence length="435" mass="44581">MRLRRLVPVTLLAVALAATPAAAAPPAADGAGPGHGKRALAELGLPQPGAPERAVENYTLIEAELLLPHPEEWGGAYVDGNKLVVNTVTRSVQEARAELHRIGVRGAVEIRQVDTSMVALEAASQAVLSDGVVSQAVASVGPDYSRSRVVVGMRSDVDTTVAEARLDDVVAELAAADPEGTVIPLDAYDGGAPVETGRYYDTSPFYGGNNVRFSSTNGANGCSTGFAWVASSVTYLVTASHCARSTTGSRNTVSRYLSSGGTSTIGTVTWTSGGTSGTTSGRRGDLAMVKLSSGLSASARVFTGTYNTSTSVVVKGRQSLPQGWKGSNLRSSGSGPYYGNGDGEINPDWVSLVNQTIKYSNGQTYNGLSFAEHVSSCFGGGDSGGAMYVTVSGGANGVGIISGTNNQGAGLTNCRNYFTPLSFVAADFGGAIKAG</sequence>
<dbReference type="Gene3D" id="2.40.10.10">
    <property type="entry name" value="Trypsin-like serine proteases"/>
    <property type="match status" value="2"/>
</dbReference>
<dbReference type="InterPro" id="IPR043504">
    <property type="entry name" value="Peptidase_S1_PA_chymotrypsin"/>
</dbReference>
<gene>
    <name evidence="3" type="ordered locus">Cfla_3524</name>
</gene>
<proteinExistence type="predicted"/>
<dbReference type="InterPro" id="IPR009003">
    <property type="entry name" value="Peptidase_S1_PA"/>
</dbReference>
<feature type="chain" id="PRO_5003077382" description="Peptidase S1 and S6 chymotrypsin/Hap" evidence="2">
    <location>
        <begin position="24"/>
        <end position="435"/>
    </location>
</feature>
<name>D5UDE0_CELFN</name>
<evidence type="ECO:0008006" key="5">
    <source>
        <dbReference type="Google" id="ProtNLM"/>
    </source>
</evidence>
<evidence type="ECO:0000256" key="1">
    <source>
        <dbReference type="SAM" id="MobiDB-lite"/>
    </source>
</evidence>
<accession>D5UDE0</accession>
<dbReference type="HOGENOM" id="CLU_629615_0_0_11"/>
<feature type="signal peptide" evidence="2">
    <location>
        <begin position="1"/>
        <end position="23"/>
    </location>
</feature>
<keyword evidence="2" id="KW-0732">Signal</keyword>
<evidence type="ECO:0000256" key="2">
    <source>
        <dbReference type="SAM" id="SignalP"/>
    </source>
</evidence>
<dbReference type="EMBL" id="CP001964">
    <property type="protein sequence ID" value="ADG76396.1"/>
    <property type="molecule type" value="Genomic_DNA"/>
</dbReference>
<dbReference type="GO" id="GO:0006508">
    <property type="term" value="P:proteolysis"/>
    <property type="evidence" value="ECO:0007669"/>
    <property type="project" value="InterPro"/>
</dbReference>
<dbReference type="KEGG" id="cfl:Cfla_3524"/>
<organism evidence="3 4">
    <name type="scientific">Cellulomonas flavigena (strain ATCC 482 / DSM 20109 / BCRC 11376 / JCM 18109 / NBRC 3775 / NCIMB 8073 / NRS 134)</name>
    <dbReference type="NCBI Taxonomy" id="446466"/>
    <lineage>
        <taxon>Bacteria</taxon>
        <taxon>Bacillati</taxon>
        <taxon>Actinomycetota</taxon>
        <taxon>Actinomycetes</taxon>
        <taxon>Micrococcales</taxon>
        <taxon>Cellulomonadaceae</taxon>
        <taxon>Cellulomonas</taxon>
    </lineage>
</organism>
<dbReference type="AlphaFoldDB" id="D5UDE0"/>
<dbReference type="InterPro" id="IPR018114">
    <property type="entry name" value="TRYPSIN_HIS"/>
</dbReference>
<protein>
    <recommendedName>
        <fullName evidence="5">Peptidase S1 and S6 chymotrypsin/Hap</fullName>
    </recommendedName>
</protein>
<keyword evidence="4" id="KW-1185">Reference proteome</keyword>
<feature type="region of interest" description="Disordered" evidence="1">
    <location>
        <begin position="23"/>
        <end position="45"/>
    </location>
</feature>
<dbReference type="PROSITE" id="PS00134">
    <property type="entry name" value="TRYPSIN_HIS"/>
    <property type="match status" value="1"/>
</dbReference>
<reference evidence="3 4" key="1">
    <citation type="journal article" date="2010" name="Stand. Genomic Sci.">
        <title>Complete genome sequence of Cellulomonas flavigena type strain (134).</title>
        <authorList>
            <person name="Abt B."/>
            <person name="Foster B."/>
            <person name="Lapidus A."/>
            <person name="Clum A."/>
            <person name="Sun H."/>
            <person name="Pukall R."/>
            <person name="Lucas S."/>
            <person name="Glavina Del Rio T."/>
            <person name="Nolan M."/>
            <person name="Tice H."/>
            <person name="Cheng J.F."/>
            <person name="Pitluck S."/>
            <person name="Liolios K."/>
            <person name="Ivanova N."/>
            <person name="Mavromatis K."/>
            <person name="Ovchinnikova G."/>
            <person name="Pati A."/>
            <person name="Goodwin L."/>
            <person name="Chen A."/>
            <person name="Palaniappan K."/>
            <person name="Land M."/>
            <person name="Hauser L."/>
            <person name="Chang Y.J."/>
            <person name="Jeffries C.D."/>
            <person name="Rohde M."/>
            <person name="Goker M."/>
            <person name="Woyke T."/>
            <person name="Bristow J."/>
            <person name="Eisen J.A."/>
            <person name="Markowitz V."/>
            <person name="Hugenholtz P."/>
            <person name="Kyrpides N.C."/>
            <person name="Klenk H.P."/>
        </authorList>
    </citation>
    <scope>NUCLEOTIDE SEQUENCE [LARGE SCALE GENOMIC DNA]</scope>
    <source>
        <strain evidence="4">ATCC 482 / DSM 20109 / BCRC 11376 / JCM 18109 / NBRC 3775 / NCIMB 8073 / NRS 134</strain>
    </source>
</reference>
<dbReference type="Proteomes" id="UP000000849">
    <property type="component" value="Chromosome"/>
</dbReference>
<dbReference type="SUPFAM" id="SSF50494">
    <property type="entry name" value="Trypsin-like serine proteases"/>
    <property type="match status" value="1"/>
</dbReference>
<evidence type="ECO:0000313" key="3">
    <source>
        <dbReference type="EMBL" id="ADG76396.1"/>
    </source>
</evidence>